<sequence>MKGNPLYVDMIFKLDFVNRKESSRRSLRCCSPIPSWRSDKEAIYISGASWTRPSAPYS</sequence>
<reference evidence="3" key="1">
    <citation type="submission" date="2017-02" db="UniProtKB">
        <authorList>
            <consortium name="WormBaseParasite"/>
        </authorList>
    </citation>
    <scope>IDENTIFICATION</scope>
</reference>
<name>A0A0R3RDJ1_9BILA</name>
<organism evidence="3">
    <name type="scientific">Brugia timori</name>
    <dbReference type="NCBI Taxonomy" id="42155"/>
    <lineage>
        <taxon>Eukaryota</taxon>
        <taxon>Metazoa</taxon>
        <taxon>Ecdysozoa</taxon>
        <taxon>Nematoda</taxon>
        <taxon>Chromadorea</taxon>
        <taxon>Rhabditida</taxon>
        <taxon>Spirurina</taxon>
        <taxon>Spiruromorpha</taxon>
        <taxon>Filarioidea</taxon>
        <taxon>Onchocercidae</taxon>
        <taxon>Brugia</taxon>
    </lineage>
</organism>
<gene>
    <name evidence="1" type="ORF">BTMF_LOCUS16077</name>
</gene>
<protein>
    <submittedName>
        <fullName evidence="1 3">Uncharacterized protein</fullName>
    </submittedName>
</protein>
<keyword evidence="2" id="KW-1185">Reference proteome</keyword>
<dbReference type="Proteomes" id="UP000280834">
    <property type="component" value="Unassembled WGS sequence"/>
</dbReference>
<dbReference type="WBParaSite" id="BTMF_0001811501-mRNA-1">
    <property type="protein sequence ID" value="BTMF_0001811501-mRNA-1"/>
    <property type="gene ID" value="BTMF_0001811501"/>
</dbReference>
<evidence type="ECO:0000313" key="2">
    <source>
        <dbReference type="Proteomes" id="UP000280834"/>
    </source>
</evidence>
<evidence type="ECO:0000313" key="3">
    <source>
        <dbReference type="WBParaSite" id="BTMF_0001811501-mRNA-1"/>
    </source>
</evidence>
<evidence type="ECO:0000313" key="1">
    <source>
        <dbReference type="EMBL" id="VDO57292.1"/>
    </source>
</evidence>
<reference evidence="1 2" key="2">
    <citation type="submission" date="2018-11" db="EMBL/GenBank/DDBJ databases">
        <authorList>
            <consortium name="Pathogen Informatics"/>
        </authorList>
    </citation>
    <scope>NUCLEOTIDE SEQUENCE [LARGE SCALE GENOMIC DNA]</scope>
</reference>
<accession>A0A0R3RDJ1</accession>
<proteinExistence type="predicted"/>
<dbReference type="EMBL" id="UZAG01023639">
    <property type="protein sequence ID" value="VDO57292.1"/>
    <property type="molecule type" value="Genomic_DNA"/>
</dbReference>
<dbReference type="AlphaFoldDB" id="A0A0R3RDJ1"/>